<proteinExistence type="predicted"/>
<organism evidence="1 2">
    <name type="scientific">Colletotrichum truncatum</name>
    <name type="common">Anthracnose fungus</name>
    <name type="synonym">Colletotrichum capsici</name>
    <dbReference type="NCBI Taxonomy" id="5467"/>
    <lineage>
        <taxon>Eukaryota</taxon>
        <taxon>Fungi</taxon>
        <taxon>Dikarya</taxon>
        <taxon>Ascomycota</taxon>
        <taxon>Pezizomycotina</taxon>
        <taxon>Sordariomycetes</taxon>
        <taxon>Hypocreomycetidae</taxon>
        <taxon>Glomerellales</taxon>
        <taxon>Glomerellaceae</taxon>
        <taxon>Colletotrichum</taxon>
        <taxon>Colletotrichum truncatum species complex</taxon>
    </lineage>
</organism>
<evidence type="ECO:0000313" key="1">
    <source>
        <dbReference type="EMBL" id="KAL0935502.1"/>
    </source>
</evidence>
<comment type="caution">
    <text evidence="1">The sequence shown here is derived from an EMBL/GenBank/DDBJ whole genome shotgun (WGS) entry which is preliminary data.</text>
</comment>
<sequence>MTTVTMQESEAPCFAHEAMLAPPPANITQNKSLSPIRKSHSPGRRWNGDGKGIQVDIGARLREYIDCLNNCKWDVIGNHLADNILRNGHTQTREDHISRLRSRTEGLAGFKIKIDTMLVDKKAQAVAARYINRMTLVEAMVYVDPVGKSFEFDEQCYVWFDEKGKISRIVTLQDNDGIRAQNPTAATTPKFLTRKMPDEPVDLQALYRAYVASINNRTTGSEFPKLCRKEVRHNNRPFSVENYGRIMEQSHEAISGLHFEIQELLVDEDTQQVAARLEITGTPISEFAGVRPNGKSVKFHEHCMYRFDKGKIAVVWATMELDSFRRQLEAKADRRKSSMLGIN</sequence>
<reference evidence="1 2" key="1">
    <citation type="journal article" date="2020" name="Phytopathology">
        <title>Genome Sequence Resources of Colletotrichum truncatum, C. plurivorum, C. musicola, and C. sojae: Four Species Pathogenic to Soybean (Glycine max).</title>
        <authorList>
            <person name="Rogerio F."/>
            <person name="Boufleur T.R."/>
            <person name="Ciampi-Guillardi M."/>
            <person name="Sukno S.A."/>
            <person name="Thon M.R."/>
            <person name="Massola Junior N.S."/>
            <person name="Baroncelli R."/>
        </authorList>
    </citation>
    <scope>NUCLEOTIDE SEQUENCE [LARGE SCALE GENOMIC DNA]</scope>
    <source>
        <strain evidence="1 2">CMES1059</strain>
    </source>
</reference>
<evidence type="ECO:0000313" key="2">
    <source>
        <dbReference type="Proteomes" id="UP000805649"/>
    </source>
</evidence>
<dbReference type="Proteomes" id="UP000805649">
    <property type="component" value="Unassembled WGS sequence"/>
</dbReference>
<accession>A0ACC3YUE7</accession>
<name>A0ACC3YUE7_COLTU</name>
<keyword evidence="2" id="KW-1185">Reference proteome</keyword>
<protein>
    <submittedName>
        <fullName evidence="1">SnoaL-like polyketide cyclase</fullName>
    </submittedName>
</protein>
<gene>
    <name evidence="1" type="ORF">CTRU02_210093</name>
</gene>
<dbReference type="EMBL" id="VUJX02000006">
    <property type="protein sequence ID" value="KAL0935502.1"/>
    <property type="molecule type" value="Genomic_DNA"/>
</dbReference>